<organism evidence="1 2">
    <name type="scientific">Knipowitschia caucasica</name>
    <name type="common">Caucasian dwarf goby</name>
    <name type="synonym">Pomatoschistus caucasicus</name>
    <dbReference type="NCBI Taxonomy" id="637954"/>
    <lineage>
        <taxon>Eukaryota</taxon>
        <taxon>Metazoa</taxon>
        <taxon>Chordata</taxon>
        <taxon>Craniata</taxon>
        <taxon>Vertebrata</taxon>
        <taxon>Euteleostomi</taxon>
        <taxon>Actinopterygii</taxon>
        <taxon>Neopterygii</taxon>
        <taxon>Teleostei</taxon>
        <taxon>Neoteleostei</taxon>
        <taxon>Acanthomorphata</taxon>
        <taxon>Gobiaria</taxon>
        <taxon>Gobiiformes</taxon>
        <taxon>Gobioidei</taxon>
        <taxon>Gobiidae</taxon>
        <taxon>Gobiinae</taxon>
        <taxon>Knipowitschia</taxon>
    </lineage>
</organism>
<dbReference type="Proteomes" id="UP001497482">
    <property type="component" value="Chromosome 12"/>
</dbReference>
<gene>
    <name evidence="1" type="ORF">KC01_LOCUS6855</name>
</gene>
<name>A0AAV2JFQ2_KNICA</name>
<protein>
    <submittedName>
        <fullName evidence="1">Uncharacterized protein</fullName>
    </submittedName>
</protein>
<reference evidence="1 2" key="1">
    <citation type="submission" date="2024-04" db="EMBL/GenBank/DDBJ databases">
        <authorList>
            <person name="Waldvogel A.-M."/>
            <person name="Schoenle A."/>
        </authorList>
    </citation>
    <scope>NUCLEOTIDE SEQUENCE [LARGE SCALE GENOMIC DNA]</scope>
</reference>
<dbReference type="EMBL" id="OZ035834">
    <property type="protein sequence ID" value="CAL1575246.1"/>
    <property type="molecule type" value="Genomic_DNA"/>
</dbReference>
<sequence length="175" mass="18908">MLSPPKFIEQGLFGIAVSPPVWVNPPSPPSPPPALPSLTRIASIPGSTGGEPVLNLRGRCHVSAFCPTRGCVSKGSLMSLSSCTLPPRATPGREWSAPSVTTPALHPQLRLTDTQSSRPVQVFDQSCPSVNVGQLFTATSLHIIRLYVLKKHTRDTTHRLDYDNHHLSSSSCQWP</sequence>
<keyword evidence="2" id="KW-1185">Reference proteome</keyword>
<dbReference type="AlphaFoldDB" id="A0AAV2JFQ2"/>
<evidence type="ECO:0000313" key="2">
    <source>
        <dbReference type="Proteomes" id="UP001497482"/>
    </source>
</evidence>
<evidence type="ECO:0000313" key="1">
    <source>
        <dbReference type="EMBL" id="CAL1575246.1"/>
    </source>
</evidence>
<proteinExistence type="predicted"/>
<accession>A0AAV2JFQ2</accession>